<feature type="transmembrane region" description="Helical" evidence="1">
    <location>
        <begin position="98"/>
        <end position="118"/>
    </location>
</feature>
<dbReference type="AlphaFoldDB" id="A0A239XDE7"/>
<keyword evidence="1" id="KW-0472">Membrane</keyword>
<feature type="transmembrane region" description="Helical" evidence="1">
    <location>
        <begin position="192"/>
        <end position="210"/>
    </location>
</feature>
<keyword evidence="1" id="KW-1133">Transmembrane helix</keyword>
<feature type="transmembrane region" description="Helical" evidence="1">
    <location>
        <begin position="157"/>
        <end position="180"/>
    </location>
</feature>
<protein>
    <submittedName>
        <fullName evidence="2">Membrane protein</fullName>
    </submittedName>
</protein>
<dbReference type="RefSeq" id="WP_095123369.1">
    <property type="nucleotide sequence ID" value="NZ_LT906454.1"/>
</dbReference>
<feature type="transmembrane region" description="Helical" evidence="1">
    <location>
        <begin position="247"/>
        <end position="269"/>
    </location>
</feature>
<keyword evidence="1" id="KW-0812">Transmembrane</keyword>
<dbReference type="KEGG" id="saco:SAME_01875"/>
<dbReference type="SUPFAM" id="SSF158560">
    <property type="entry name" value="BH3980-like"/>
    <property type="match status" value="1"/>
</dbReference>
<feature type="transmembrane region" description="Helical" evidence="1">
    <location>
        <begin position="217"/>
        <end position="241"/>
    </location>
</feature>
<dbReference type="OrthoDB" id="1655249at2"/>
<dbReference type="EMBL" id="LT906454">
    <property type="protein sequence ID" value="SNV44552.1"/>
    <property type="molecule type" value="Genomic_DNA"/>
</dbReference>
<organism evidence="2 3">
    <name type="scientific">Streptococcus acidominimus</name>
    <dbReference type="NCBI Taxonomy" id="1326"/>
    <lineage>
        <taxon>Bacteria</taxon>
        <taxon>Bacillati</taxon>
        <taxon>Bacillota</taxon>
        <taxon>Bacilli</taxon>
        <taxon>Lactobacillales</taxon>
        <taxon>Streptococcaceae</taxon>
        <taxon>Streptococcus</taxon>
    </lineage>
</organism>
<dbReference type="Proteomes" id="UP000215144">
    <property type="component" value="Chromosome 1"/>
</dbReference>
<evidence type="ECO:0000256" key="1">
    <source>
        <dbReference type="SAM" id="Phobius"/>
    </source>
</evidence>
<proteinExistence type="predicted"/>
<reference evidence="2 3" key="1">
    <citation type="submission" date="2017-06" db="EMBL/GenBank/DDBJ databases">
        <authorList>
            <consortium name="Pathogen Informatics"/>
        </authorList>
    </citation>
    <scope>NUCLEOTIDE SEQUENCE [LARGE SCALE GENOMIC DNA]</scope>
    <source>
        <strain evidence="2 3">NCTC11291</strain>
    </source>
</reference>
<gene>
    <name evidence="2" type="ORF">SAMEA4504048_01875</name>
</gene>
<name>A0A239XDE7_STRAI</name>
<evidence type="ECO:0000313" key="3">
    <source>
        <dbReference type="Proteomes" id="UP000215144"/>
    </source>
</evidence>
<feature type="transmembrane region" description="Helical" evidence="1">
    <location>
        <begin position="124"/>
        <end position="145"/>
    </location>
</feature>
<accession>A0A239XDE7</accession>
<evidence type="ECO:0000313" key="2">
    <source>
        <dbReference type="EMBL" id="SNV44552.1"/>
    </source>
</evidence>
<sequence>MKRDKQVLRDRTNVIVNSLLPENKLYFDEIRDYMILKSFLKDEQAILDQIYGMASDLKMAEADGLTAKDFFGTEAKVMADQLLKNAPKVPLKEIATTYFGAVASLYAIGILLLFANTGRFQLEFILFLASCVNALLIYWLIFGLLPSLLFKPKPPKVVLGVITLTMIILFNIVSSLPTMIGDIGMYLRFPEIVDWLFVIVTSLVTLIFSIKAKAFRVFALLIFAFLINGILKKLIVIGIVSGQLWSVWLPIGTLIIALLIFYLISYRLVKEADKG</sequence>